<dbReference type="SMART" id="SM00014">
    <property type="entry name" value="acidPPc"/>
    <property type="match status" value="1"/>
</dbReference>
<dbReference type="Pfam" id="PF01569">
    <property type="entry name" value="PAP2"/>
    <property type="match status" value="1"/>
</dbReference>
<evidence type="ECO:0000313" key="3">
    <source>
        <dbReference type="EMBL" id="APW37396.1"/>
    </source>
</evidence>
<dbReference type="Gene3D" id="1.20.144.10">
    <property type="entry name" value="Phosphatidic acid phosphatase type 2/haloperoxidase"/>
    <property type="match status" value="1"/>
</dbReference>
<keyword evidence="1" id="KW-1133">Transmembrane helix</keyword>
<accession>A0A1P8JUF3</accession>
<evidence type="ECO:0000256" key="1">
    <source>
        <dbReference type="SAM" id="Phobius"/>
    </source>
</evidence>
<dbReference type="EMBL" id="CP019236">
    <property type="protein sequence ID" value="APW37396.1"/>
    <property type="molecule type" value="Genomic_DNA"/>
</dbReference>
<protein>
    <recommendedName>
        <fullName evidence="2">Phosphatidic acid phosphatase type 2/haloperoxidase domain-containing protein</fullName>
    </recommendedName>
</protein>
<organism evidence="3 4">
    <name type="scientific">Rhodoferax koreensis</name>
    <dbReference type="NCBI Taxonomy" id="1842727"/>
    <lineage>
        <taxon>Bacteria</taxon>
        <taxon>Pseudomonadati</taxon>
        <taxon>Pseudomonadota</taxon>
        <taxon>Betaproteobacteria</taxon>
        <taxon>Burkholderiales</taxon>
        <taxon>Comamonadaceae</taxon>
        <taxon>Rhodoferax</taxon>
    </lineage>
</organism>
<dbReference type="RefSeq" id="WP_076198884.1">
    <property type="nucleotide sequence ID" value="NZ_CP019236.1"/>
</dbReference>
<feature type="transmembrane region" description="Helical" evidence="1">
    <location>
        <begin position="77"/>
        <end position="99"/>
    </location>
</feature>
<dbReference type="KEGG" id="rhy:RD110_09515"/>
<dbReference type="InterPro" id="IPR000326">
    <property type="entry name" value="PAP2/HPO"/>
</dbReference>
<keyword evidence="1" id="KW-0812">Transmembrane</keyword>
<sequence length="215" mass="23564">MLLPYSEYRWLTRFGEIGILWPVAIALALWMLFVGRSWRLALAWLLPLGVAVFITSVSKIAFIGWGVGIRALDFTGVSGHAMFSAAIYPVMAFALTASARPERRRWQLLAVAAAYAFALLIAYSRVVVHAHSWSEVVAGFVLGAAASGCTLWLAGRPAGRPWLRWALVAVACWFALMPGYAAPTNAHDLVTELSLRLAGRDRPFLREDLHAGQPS</sequence>
<evidence type="ECO:0000313" key="4">
    <source>
        <dbReference type="Proteomes" id="UP000186609"/>
    </source>
</evidence>
<feature type="transmembrane region" description="Helical" evidence="1">
    <location>
        <begin position="12"/>
        <end position="34"/>
    </location>
</feature>
<dbReference type="Proteomes" id="UP000186609">
    <property type="component" value="Chromosome"/>
</dbReference>
<reference evidence="3 4" key="1">
    <citation type="submission" date="2017-01" db="EMBL/GenBank/DDBJ databases">
        <authorList>
            <person name="Mah S.A."/>
            <person name="Swanson W.J."/>
            <person name="Moy G.W."/>
            <person name="Vacquier V.D."/>
        </authorList>
    </citation>
    <scope>NUCLEOTIDE SEQUENCE [LARGE SCALE GENOMIC DNA]</scope>
    <source>
        <strain evidence="3 4">DCY110</strain>
    </source>
</reference>
<dbReference type="AlphaFoldDB" id="A0A1P8JUF3"/>
<evidence type="ECO:0000259" key="2">
    <source>
        <dbReference type="SMART" id="SM00014"/>
    </source>
</evidence>
<feature type="transmembrane region" description="Helical" evidence="1">
    <location>
        <begin position="106"/>
        <end position="124"/>
    </location>
</feature>
<dbReference type="OrthoDB" id="8590768at2"/>
<keyword evidence="1" id="KW-0472">Membrane</keyword>
<dbReference type="SUPFAM" id="SSF48317">
    <property type="entry name" value="Acid phosphatase/Vanadium-dependent haloperoxidase"/>
    <property type="match status" value="1"/>
</dbReference>
<feature type="transmembrane region" description="Helical" evidence="1">
    <location>
        <begin position="136"/>
        <end position="155"/>
    </location>
</feature>
<gene>
    <name evidence="3" type="ORF">RD110_09515</name>
</gene>
<feature type="transmembrane region" description="Helical" evidence="1">
    <location>
        <begin position="41"/>
        <end position="65"/>
    </location>
</feature>
<feature type="domain" description="Phosphatidic acid phosphatase type 2/haloperoxidase" evidence="2">
    <location>
        <begin position="23"/>
        <end position="151"/>
    </location>
</feature>
<proteinExistence type="predicted"/>
<name>A0A1P8JUF3_9BURK</name>
<dbReference type="InterPro" id="IPR036938">
    <property type="entry name" value="PAP2/HPO_sf"/>
</dbReference>
<dbReference type="STRING" id="1842727.RD110_09515"/>
<keyword evidence="4" id="KW-1185">Reference proteome</keyword>
<feature type="transmembrane region" description="Helical" evidence="1">
    <location>
        <begin position="162"/>
        <end position="181"/>
    </location>
</feature>